<protein>
    <recommendedName>
        <fullName evidence="4">Alpha/beta hydrolase fold-3 domain-containing protein</fullName>
    </recommendedName>
</protein>
<proteinExistence type="inferred from homology"/>
<organism evidence="5 6">
    <name type="scientific">Stereocaulon virgatum</name>
    <dbReference type="NCBI Taxonomy" id="373712"/>
    <lineage>
        <taxon>Eukaryota</taxon>
        <taxon>Fungi</taxon>
        <taxon>Dikarya</taxon>
        <taxon>Ascomycota</taxon>
        <taxon>Pezizomycotina</taxon>
        <taxon>Lecanoromycetes</taxon>
        <taxon>OSLEUM clade</taxon>
        <taxon>Lecanoromycetidae</taxon>
        <taxon>Lecanorales</taxon>
        <taxon>Lecanorineae</taxon>
        <taxon>Stereocaulaceae</taxon>
        <taxon>Stereocaulon</taxon>
    </lineage>
</organism>
<dbReference type="InterPro" id="IPR013094">
    <property type="entry name" value="AB_hydrolase_3"/>
</dbReference>
<dbReference type="PROSITE" id="PS01174">
    <property type="entry name" value="LIPASE_GDXG_SER"/>
    <property type="match status" value="1"/>
</dbReference>
<dbReference type="PANTHER" id="PTHR48081:SF25">
    <property type="entry name" value="PUTATIVE (AFU_ORTHOLOGUE AFUA_3G11560)-RELATED"/>
    <property type="match status" value="1"/>
</dbReference>
<keyword evidence="6" id="KW-1185">Reference proteome</keyword>
<dbReference type="InterPro" id="IPR029058">
    <property type="entry name" value="AB_hydrolase_fold"/>
</dbReference>
<keyword evidence="2" id="KW-0378">Hydrolase</keyword>
<accession>A0ABR4ALF7</accession>
<evidence type="ECO:0000313" key="6">
    <source>
        <dbReference type="Proteomes" id="UP001590950"/>
    </source>
</evidence>
<feature type="domain" description="Alpha/beta hydrolase fold-3" evidence="4">
    <location>
        <begin position="159"/>
        <end position="402"/>
    </location>
</feature>
<name>A0ABR4ALF7_9LECA</name>
<dbReference type="SUPFAM" id="SSF53474">
    <property type="entry name" value="alpha/beta-Hydrolases"/>
    <property type="match status" value="1"/>
</dbReference>
<dbReference type="InterPro" id="IPR050300">
    <property type="entry name" value="GDXG_lipolytic_enzyme"/>
</dbReference>
<sequence length="486" mass="53683">MDMDTSSPAAIARLILPKVPLLFKTAVWHSLWLSPTSTKWDLKTELIIKTLRSLLNGPHPTPISKQQRHSLRDPGIKGKMWISKITLPAPEDDIRHLITKVVDEMKEGGEIYTAPDIAPVGAEWAGYRAHVDAHRPRLDLSEEQHYDRLMSEVNSDVTILYFHGGAFFLMDPATHRVPVSHLAKLTGGRVLSVRYRLAPQHAFPSALLDALIAYLSLLYPPPGSYHTPVSASHIIFSGDSAGGGLCLSLVQLLLQINRPVSSFRRTISFHGQSVTLPLPLPAGCATQSPWLDVTRSMPSVNVNAEYDYLPAPVTAEKASTFPHCDVWPTDPPRGDLYCDVSMLCHSLVSPLAAKDWSGSCPLLFLYGEEMLADECKILAANAAKQGVSVTSEQWEAMPHCFAMIFLGSPMAKRCFADYASFCKVIIKGVEPQTRGLWFAARTQKETEVEVEGLAMIGDEEVSERMRRAREARDQGIEGEAKILPKL</sequence>
<gene>
    <name evidence="5" type="ORF">N7G274_001778</name>
</gene>
<dbReference type="PANTHER" id="PTHR48081">
    <property type="entry name" value="AB HYDROLASE SUPERFAMILY PROTEIN C4A8.06C"/>
    <property type="match status" value="1"/>
</dbReference>
<dbReference type="EMBL" id="JBEFKJ010000004">
    <property type="protein sequence ID" value="KAL2046331.1"/>
    <property type="molecule type" value="Genomic_DNA"/>
</dbReference>
<comment type="caution">
    <text evidence="5">The sequence shown here is derived from an EMBL/GenBank/DDBJ whole genome shotgun (WGS) entry which is preliminary data.</text>
</comment>
<dbReference type="InterPro" id="IPR033140">
    <property type="entry name" value="Lipase_GDXG_put_SER_AS"/>
</dbReference>
<dbReference type="PROSITE" id="PS01173">
    <property type="entry name" value="LIPASE_GDXG_HIS"/>
    <property type="match status" value="1"/>
</dbReference>
<dbReference type="Pfam" id="PF07859">
    <property type="entry name" value="Abhydrolase_3"/>
    <property type="match status" value="1"/>
</dbReference>
<evidence type="ECO:0000259" key="4">
    <source>
        <dbReference type="Pfam" id="PF07859"/>
    </source>
</evidence>
<feature type="active site" evidence="3">
    <location>
        <position position="240"/>
    </location>
</feature>
<evidence type="ECO:0000313" key="5">
    <source>
        <dbReference type="EMBL" id="KAL2046331.1"/>
    </source>
</evidence>
<evidence type="ECO:0000256" key="2">
    <source>
        <dbReference type="ARBA" id="ARBA00022801"/>
    </source>
</evidence>
<dbReference type="Proteomes" id="UP001590950">
    <property type="component" value="Unassembled WGS sequence"/>
</dbReference>
<reference evidence="5 6" key="1">
    <citation type="submission" date="2024-09" db="EMBL/GenBank/DDBJ databases">
        <title>Rethinking Asexuality: The Enigmatic Case of Functional Sexual Genes in Lepraria (Stereocaulaceae).</title>
        <authorList>
            <person name="Doellman M."/>
            <person name="Sun Y."/>
            <person name="Barcenas-Pena A."/>
            <person name="Lumbsch H.T."/>
            <person name="Grewe F."/>
        </authorList>
    </citation>
    <scope>NUCLEOTIDE SEQUENCE [LARGE SCALE GENOMIC DNA]</scope>
    <source>
        <strain evidence="5 6">Mercado 3170</strain>
    </source>
</reference>
<evidence type="ECO:0000256" key="1">
    <source>
        <dbReference type="ARBA" id="ARBA00010515"/>
    </source>
</evidence>
<comment type="similarity">
    <text evidence="1">Belongs to the 'GDXG' lipolytic enzyme family.</text>
</comment>
<dbReference type="InterPro" id="IPR002168">
    <property type="entry name" value="Lipase_GDXG_HIS_AS"/>
</dbReference>
<evidence type="ECO:0000256" key="3">
    <source>
        <dbReference type="PROSITE-ProRule" id="PRU10038"/>
    </source>
</evidence>
<dbReference type="Gene3D" id="3.40.50.1820">
    <property type="entry name" value="alpha/beta hydrolase"/>
    <property type="match status" value="1"/>
</dbReference>